<evidence type="ECO:0000256" key="5">
    <source>
        <dbReference type="SAM" id="Phobius"/>
    </source>
</evidence>
<organism evidence="7 8">
    <name type="scientific">Agaribacter marinus</name>
    <dbReference type="NCBI Taxonomy" id="1431249"/>
    <lineage>
        <taxon>Bacteria</taxon>
        <taxon>Pseudomonadati</taxon>
        <taxon>Pseudomonadota</taxon>
        <taxon>Gammaproteobacteria</taxon>
        <taxon>Alteromonadales</taxon>
        <taxon>Alteromonadaceae</taxon>
        <taxon>Agaribacter</taxon>
    </lineage>
</organism>
<dbReference type="GO" id="GO:0016020">
    <property type="term" value="C:membrane"/>
    <property type="evidence" value="ECO:0007669"/>
    <property type="project" value="UniProtKB-SubCell"/>
</dbReference>
<comment type="caution">
    <text evidence="7">The sequence shown here is derived from an EMBL/GenBank/DDBJ whole genome shotgun (WGS) entry which is preliminary data.</text>
</comment>
<keyword evidence="2 5" id="KW-0812">Transmembrane</keyword>
<dbReference type="GO" id="GO:0022857">
    <property type="term" value="F:transmembrane transporter activity"/>
    <property type="evidence" value="ECO:0007669"/>
    <property type="project" value="InterPro"/>
</dbReference>
<feature type="domain" description="Major facilitator superfamily (MFS) profile" evidence="6">
    <location>
        <begin position="15"/>
        <end position="386"/>
    </location>
</feature>
<feature type="transmembrane region" description="Helical" evidence="5">
    <location>
        <begin position="106"/>
        <end position="130"/>
    </location>
</feature>
<keyword evidence="8" id="KW-1185">Reference proteome</keyword>
<comment type="subcellular location">
    <subcellularLocation>
        <location evidence="1">Membrane</location>
        <topology evidence="1">Multi-pass membrane protein</topology>
    </subcellularLocation>
</comment>
<dbReference type="PANTHER" id="PTHR23514">
    <property type="entry name" value="BYPASS OF STOP CODON PROTEIN 6"/>
    <property type="match status" value="1"/>
</dbReference>
<feature type="transmembrane region" description="Helical" evidence="5">
    <location>
        <begin position="274"/>
        <end position="293"/>
    </location>
</feature>
<feature type="transmembrane region" description="Helical" evidence="5">
    <location>
        <begin position="82"/>
        <end position="100"/>
    </location>
</feature>
<dbReference type="EMBL" id="BSOT01000005">
    <property type="protein sequence ID" value="GLR70196.1"/>
    <property type="molecule type" value="Genomic_DNA"/>
</dbReference>
<dbReference type="Proteomes" id="UP001156601">
    <property type="component" value="Unassembled WGS sequence"/>
</dbReference>
<accession>A0AA37SYG0</accession>
<feature type="transmembrane region" description="Helical" evidence="5">
    <location>
        <begin position="332"/>
        <end position="350"/>
    </location>
</feature>
<feature type="transmembrane region" description="Helical" evidence="5">
    <location>
        <begin position="168"/>
        <end position="187"/>
    </location>
</feature>
<sequence length="387" mass="41715">MRVLSAKQYLNDGSAMLWATRAFFLMAGAAAAFWAVAILSIKSKFALDERQVGLLLLTLGVGAMVAMPLSGRLVQNVGCRRVLTTSCILMVISLTLTLMSQNQIQLFVLACLFGMSIGATDCVMNMHAIIVERKLGTKVMSGFHGCYSAGGIVGSACLVSLMFVGFPLIFIVLGFAVISIFVCYLVSYSIQNEDGVLRKKAWRMPTSYLLLIGSVCFLLFLVEGTVLDWSAIFLQEYLDFPVKLAGIGFAAFSVSMTIMRFSGDRLIERLGERAMVVAGTILAIVSVFMITAFDKPIGVIAGYALLGIGCANIVPIMFSAIAKQRVIETAQAVPIVSSVAYFGVLAGPAFIGELSHQTSLLTAFKCLMLLLFMALLCAVCVFRRQNG</sequence>
<protein>
    <submittedName>
        <fullName evidence="7">MFS transporter</fullName>
    </submittedName>
</protein>
<feature type="transmembrane region" description="Helical" evidence="5">
    <location>
        <begin position="208"/>
        <end position="232"/>
    </location>
</feature>
<keyword evidence="4 5" id="KW-0472">Membrane</keyword>
<dbReference type="Pfam" id="PF07690">
    <property type="entry name" value="MFS_1"/>
    <property type="match status" value="1"/>
</dbReference>
<dbReference type="InterPro" id="IPR011701">
    <property type="entry name" value="MFS"/>
</dbReference>
<dbReference type="AlphaFoldDB" id="A0AA37SYG0"/>
<dbReference type="InterPro" id="IPR051788">
    <property type="entry name" value="MFS_Transporter"/>
</dbReference>
<evidence type="ECO:0000313" key="7">
    <source>
        <dbReference type="EMBL" id="GLR70196.1"/>
    </source>
</evidence>
<evidence type="ECO:0000259" key="6">
    <source>
        <dbReference type="PROSITE" id="PS50850"/>
    </source>
</evidence>
<proteinExistence type="predicted"/>
<reference evidence="7" key="1">
    <citation type="journal article" date="2014" name="Int. J. Syst. Evol. Microbiol.">
        <title>Complete genome sequence of Corynebacterium casei LMG S-19264T (=DSM 44701T), isolated from a smear-ripened cheese.</title>
        <authorList>
            <consortium name="US DOE Joint Genome Institute (JGI-PGF)"/>
            <person name="Walter F."/>
            <person name="Albersmeier A."/>
            <person name="Kalinowski J."/>
            <person name="Ruckert C."/>
        </authorList>
    </citation>
    <scope>NUCLEOTIDE SEQUENCE</scope>
    <source>
        <strain evidence="7">NBRC 110023</strain>
    </source>
</reference>
<dbReference type="SUPFAM" id="SSF103473">
    <property type="entry name" value="MFS general substrate transporter"/>
    <property type="match status" value="1"/>
</dbReference>
<evidence type="ECO:0000256" key="3">
    <source>
        <dbReference type="ARBA" id="ARBA00022989"/>
    </source>
</evidence>
<feature type="transmembrane region" description="Helical" evidence="5">
    <location>
        <begin position="244"/>
        <end position="262"/>
    </location>
</feature>
<evidence type="ECO:0000256" key="2">
    <source>
        <dbReference type="ARBA" id="ARBA00022692"/>
    </source>
</evidence>
<reference evidence="7" key="2">
    <citation type="submission" date="2023-01" db="EMBL/GenBank/DDBJ databases">
        <title>Draft genome sequence of Agaribacter marinus strain NBRC 110023.</title>
        <authorList>
            <person name="Sun Q."/>
            <person name="Mori K."/>
        </authorList>
    </citation>
    <scope>NUCLEOTIDE SEQUENCE</scope>
    <source>
        <strain evidence="7">NBRC 110023</strain>
    </source>
</reference>
<feature type="transmembrane region" description="Helical" evidence="5">
    <location>
        <begin position="21"/>
        <end position="41"/>
    </location>
</feature>
<dbReference type="Gene3D" id="1.20.1250.20">
    <property type="entry name" value="MFS general substrate transporter like domains"/>
    <property type="match status" value="2"/>
</dbReference>
<dbReference type="PROSITE" id="PS50850">
    <property type="entry name" value="MFS"/>
    <property type="match status" value="1"/>
</dbReference>
<name>A0AA37SYG0_9ALTE</name>
<feature type="transmembrane region" description="Helical" evidence="5">
    <location>
        <begin position="53"/>
        <end position="70"/>
    </location>
</feature>
<evidence type="ECO:0000313" key="8">
    <source>
        <dbReference type="Proteomes" id="UP001156601"/>
    </source>
</evidence>
<feature type="transmembrane region" description="Helical" evidence="5">
    <location>
        <begin position="142"/>
        <end position="162"/>
    </location>
</feature>
<dbReference type="InterPro" id="IPR020846">
    <property type="entry name" value="MFS_dom"/>
</dbReference>
<keyword evidence="3 5" id="KW-1133">Transmembrane helix</keyword>
<gene>
    <name evidence="7" type="ORF">GCM10007852_11040</name>
</gene>
<dbReference type="InterPro" id="IPR036259">
    <property type="entry name" value="MFS_trans_sf"/>
</dbReference>
<dbReference type="CDD" id="cd17393">
    <property type="entry name" value="MFS_MosC_like"/>
    <property type="match status" value="1"/>
</dbReference>
<dbReference type="PANTHER" id="PTHR23514:SF13">
    <property type="entry name" value="INNER MEMBRANE PROTEIN YBJJ"/>
    <property type="match status" value="1"/>
</dbReference>
<feature type="transmembrane region" description="Helical" evidence="5">
    <location>
        <begin position="299"/>
        <end position="320"/>
    </location>
</feature>
<dbReference type="RefSeq" id="WP_284216501.1">
    <property type="nucleotide sequence ID" value="NZ_BSOT01000005.1"/>
</dbReference>
<evidence type="ECO:0000256" key="4">
    <source>
        <dbReference type="ARBA" id="ARBA00023136"/>
    </source>
</evidence>
<feature type="transmembrane region" description="Helical" evidence="5">
    <location>
        <begin position="362"/>
        <end position="382"/>
    </location>
</feature>
<evidence type="ECO:0000256" key="1">
    <source>
        <dbReference type="ARBA" id="ARBA00004141"/>
    </source>
</evidence>